<feature type="repeat" description="WD" evidence="3">
    <location>
        <begin position="191"/>
        <end position="232"/>
    </location>
</feature>
<accession>A0A9P7DAT3</accession>
<dbReference type="InterPro" id="IPR011047">
    <property type="entry name" value="Quinoprotein_ADH-like_sf"/>
</dbReference>
<dbReference type="SUPFAM" id="SSF50998">
    <property type="entry name" value="Quinoprotein alcohol dehydrogenase-like"/>
    <property type="match status" value="1"/>
</dbReference>
<dbReference type="GeneID" id="64603557"/>
<evidence type="ECO:0000313" key="5">
    <source>
        <dbReference type="Proteomes" id="UP000719766"/>
    </source>
</evidence>
<dbReference type="InterPro" id="IPR001680">
    <property type="entry name" value="WD40_rpt"/>
</dbReference>
<dbReference type="Proteomes" id="UP000719766">
    <property type="component" value="Unassembled WGS sequence"/>
</dbReference>
<dbReference type="PROSITE" id="PS50082">
    <property type="entry name" value="WD_REPEATS_2"/>
    <property type="match status" value="6"/>
</dbReference>
<dbReference type="PRINTS" id="PR00320">
    <property type="entry name" value="GPROTEINBRPT"/>
</dbReference>
<feature type="repeat" description="WD" evidence="3">
    <location>
        <begin position="275"/>
        <end position="308"/>
    </location>
</feature>
<feature type="repeat" description="WD" evidence="3">
    <location>
        <begin position="20"/>
        <end position="61"/>
    </location>
</feature>
<dbReference type="EMBL" id="JABBWE010000123">
    <property type="protein sequence ID" value="KAG1784966.1"/>
    <property type="molecule type" value="Genomic_DNA"/>
</dbReference>
<evidence type="ECO:0000313" key="4">
    <source>
        <dbReference type="EMBL" id="KAG1784966.1"/>
    </source>
</evidence>
<dbReference type="InterPro" id="IPR015943">
    <property type="entry name" value="WD40/YVTN_repeat-like_dom_sf"/>
</dbReference>
<proteinExistence type="predicted"/>
<gene>
    <name evidence="4" type="ORF">HD556DRAFT_171689</name>
</gene>
<dbReference type="PROSITE" id="PS00678">
    <property type="entry name" value="WD_REPEATS_1"/>
    <property type="match status" value="4"/>
</dbReference>
<dbReference type="Pfam" id="PF00400">
    <property type="entry name" value="WD40"/>
    <property type="match status" value="6"/>
</dbReference>
<feature type="repeat" description="WD" evidence="3">
    <location>
        <begin position="233"/>
        <end position="274"/>
    </location>
</feature>
<protein>
    <submittedName>
        <fullName evidence="4">Quinon protein alcohol dehydrogenase-like superfamily</fullName>
    </submittedName>
</protein>
<keyword evidence="5" id="KW-1185">Reference proteome</keyword>
<feature type="repeat" description="WD" evidence="3">
    <location>
        <begin position="105"/>
        <end position="146"/>
    </location>
</feature>
<reference evidence="4" key="1">
    <citation type="journal article" date="2020" name="New Phytol.">
        <title>Comparative genomics reveals dynamic genome evolution in host specialist ectomycorrhizal fungi.</title>
        <authorList>
            <person name="Lofgren L.A."/>
            <person name="Nguyen N.H."/>
            <person name="Vilgalys R."/>
            <person name="Ruytinx J."/>
            <person name="Liao H.L."/>
            <person name="Branco S."/>
            <person name="Kuo A."/>
            <person name="LaButti K."/>
            <person name="Lipzen A."/>
            <person name="Andreopoulos W."/>
            <person name="Pangilinan J."/>
            <person name="Riley R."/>
            <person name="Hundley H."/>
            <person name="Na H."/>
            <person name="Barry K."/>
            <person name="Grigoriev I.V."/>
            <person name="Stajich J.E."/>
            <person name="Kennedy P.G."/>
        </authorList>
    </citation>
    <scope>NUCLEOTIDE SEQUENCE</scope>
    <source>
        <strain evidence="4">S12</strain>
    </source>
</reference>
<evidence type="ECO:0000256" key="1">
    <source>
        <dbReference type="ARBA" id="ARBA00022574"/>
    </source>
</evidence>
<keyword evidence="2" id="KW-0677">Repeat</keyword>
<evidence type="ECO:0000256" key="2">
    <source>
        <dbReference type="ARBA" id="ARBA00022737"/>
    </source>
</evidence>
<name>A0A9P7DAT3_9AGAM</name>
<dbReference type="PANTHER" id="PTHR19879:SF9">
    <property type="entry name" value="TRANSCRIPTION INITIATION FACTOR TFIID SUBUNIT 5"/>
    <property type="match status" value="1"/>
</dbReference>
<evidence type="ECO:0000256" key="3">
    <source>
        <dbReference type="PROSITE-ProRule" id="PRU00221"/>
    </source>
</evidence>
<dbReference type="PANTHER" id="PTHR19879">
    <property type="entry name" value="TRANSCRIPTION INITIATION FACTOR TFIID"/>
    <property type="match status" value="1"/>
</dbReference>
<dbReference type="RefSeq" id="XP_041152451.1">
    <property type="nucleotide sequence ID" value="XM_041309793.1"/>
</dbReference>
<dbReference type="InterPro" id="IPR019775">
    <property type="entry name" value="WD40_repeat_CS"/>
</dbReference>
<keyword evidence="1 3" id="KW-0853">WD repeat</keyword>
<comment type="caution">
    <text evidence="4">The sequence shown here is derived from an EMBL/GenBank/DDBJ whole genome shotgun (WGS) entry which is preliminary data.</text>
</comment>
<dbReference type="CDD" id="cd00200">
    <property type="entry name" value="WD40"/>
    <property type="match status" value="1"/>
</dbReference>
<feature type="repeat" description="WD" evidence="3">
    <location>
        <begin position="63"/>
        <end position="104"/>
    </location>
</feature>
<dbReference type="InterPro" id="IPR020472">
    <property type="entry name" value="WD40_PAC1"/>
</dbReference>
<dbReference type="OrthoDB" id="3203311at2759"/>
<organism evidence="4 5">
    <name type="scientific">Suillus plorans</name>
    <dbReference type="NCBI Taxonomy" id="116603"/>
    <lineage>
        <taxon>Eukaryota</taxon>
        <taxon>Fungi</taxon>
        <taxon>Dikarya</taxon>
        <taxon>Basidiomycota</taxon>
        <taxon>Agaricomycotina</taxon>
        <taxon>Agaricomycetes</taxon>
        <taxon>Agaricomycetidae</taxon>
        <taxon>Boletales</taxon>
        <taxon>Suillineae</taxon>
        <taxon>Suillaceae</taxon>
        <taxon>Suillus</taxon>
    </lineage>
</organism>
<dbReference type="Gene3D" id="2.130.10.10">
    <property type="entry name" value="YVTN repeat-like/Quinoprotein amine dehydrogenase"/>
    <property type="match status" value="3"/>
</dbReference>
<dbReference type="SMART" id="SM00320">
    <property type="entry name" value="WD40"/>
    <property type="match status" value="7"/>
</dbReference>
<dbReference type="AlphaFoldDB" id="A0A9P7DAT3"/>
<dbReference type="PROSITE" id="PS50294">
    <property type="entry name" value="WD_REPEATS_REGION"/>
    <property type="match status" value="4"/>
</dbReference>
<sequence length="349" mass="38338">MSSPIVGRQEISRIKPHRNFEGHTKWVRGAIHLPGGEQIMTCSSDGSLRVWNLKSGKQIGEDWRDGDSPVWTMALSPDGKKVVSGSEDGRVRLWDMDTGKIIVKWMGHTRPVISVCWSRDGRRVLSGSDDGTARQWDVESGEAYLAPIKTTWHQHVLAVVYSPDMTMFATGEAKRAFIKTWDAKTGELVATLEAADSVWCLAWTQDGKTLISGLRDGSIRTWSTTTWKQIAVLDGHTDPVESIAISPNGRILASASFDKTARLWNMDNNQHIGSPLQHPDYGSSVSFSADGKLLATGCFDNNAYTWDVCGILKEAGLSELLLDKPPVFAVRDTLSSGPTPSQLNLFLLG</sequence>